<dbReference type="KEGG" id="ppn:Palpr_2502"/>
<proteinExistence type="predicted"/>
<evidence type="ECO:0000256" key="1">
    <source>
        <dbReference type="SAM" id="SignalP"/>
    </source>
</evidence>
<dbReference type="STRING" id="694427.Palpr_2502"/>
<name>E4T7E0_PALPW</name>
<dbReference type="OrthoDB" id="1320396at2"/>
<organism evidence="2 3">
    <name type="scientific">Paludibacter propionicigenes (strain DSM 17365 / JCM 13257 / WB4)</name>
    <dbReference type="NCBI Taxonomy" id="694427"/>
    <lineage>
        <taxon>Bacteria</taxon>
        <taxon>Pseudomonadati</taxon>
        <taxon>Bacteroidota</taxon>
        <taxon>Bacteroidia</taxon>
        <taxon>Bacteroidales</taxon>
        <taxon>Paludibacteraceae</taxon>
        <taxon>Paludibacter</taxon>
    </lineage>
</organism>
<gene>
    <name evidence="2" type="ordered locus">Palpr_2502</name>
</gene>
<keyword evidence="3" id="KW-1185">Reference proteome</keyword>
<reference evidence="2 3" key="2">
    <citation type="journal article" date="2011" name="Stand. Genomic Sci.">
        <title>Complete genome sequence of Paludibacter propionicigenes type strain (WB4).</title>
        <authorList>
            <person name="Gronow S."/>
            <person name="Munk C."/>
            <person name="Lapidus A."/>
            <person name="Nolan M."/>
            <person name="Lucas S."/>
            <person name="Hammon N."/>
            <person name="Deshpande S."/>
            <person name="Cheng J.F."/>
            <person name="Tapia R."/>
            <person name="Han C."/>
            <person name="Goodwin L."/>
            <person name="Pitluck S."/>
            <person name="Liolios K."/>
            <person name="Ivanova N."/>
            <person name="Mavromatis K."/>
            <person name="Mikhailova N."/>
            <person name="Pati A."/>
            <person name="Chen A."/>
            <person name="Palaniappan K."/>
            <person name="Land M."/>
            <person name="Hauser L."/>
            <person name="Chang Y.J."/>
            <person name="Jeffries C.D."/>
            <person name="Brambilla E."/>
            <person name="Rohde M."/>
            <person name="Goker M."/>
            <person name="Detter J.C."/>
            <person name="Woyke T."/>
            <person name="Bristow J."/>
            <person name="Eisen J.A."/>
            <person name="Markowitz V."/>
            <person name="Hugenholtz P."/>
            <person name="Kyrpides N.C."/>
            <person name="Klenk H.P."/>
        </authorList>
    </citation>
    <scope>NUCLEOTIDE SEQUENCE [LARGE SCALE GENOMIC DNA]</scope>
    <source>
        <strain evidence="3">DSM 17365 / JCM 13257 / WB4</strain>
    </source>
</reference>
<dbReference type="eggNOG" id="COG0226">
    <property type="taxonomic scope" value="Bacteria"/>
</dbReference>
<evidence type="ECO:0000313" key="3">
    <source>
        <dbReference type="Proteomes" id="UP000008718"/>
    </source>
</evidence>
<feature type="chain" id="PRO_5003187712" evidence="1">
    <location>
        <begin position="21"/>
        <end position="315"/>
    </location>
</feature>
<sequence length="315" mass="34918">MKKVVFCFLILLLNIGSAYSQFDVQLSQYMFHNSSFNPAAVGESGMIQIVGQHRIQWVGMPNAPRTTVFSVNSPLKIGNVLQGVGIRFIDDKAGLFTNQSAHLQYAYKRKLGTGLVSVGADFGFVSLGFRGDSVRSITGEYHNITADPEIPKTAVVGMSFDLNLGAFYSTPSFYAGVSYLHLNNPTVSWGTKTKFKQTGSLFVTGGYNWILPNPKYVFKPSTLIKTDMSSVQCDLTGRMEYDNKYWGGLSYRFQDAVVFLAGVNIASGLSIGYSYDLPTSQIIRVSSGSHEILLMYSFEYIFSKKNSKYKSIRIL</sequence>
<dbReference type="Proteomes" id="UP000008718">
    <property type="component" value="Chromosome"/>
</dbReference>
<dbReference type="EMBL" id="CP002345">
    <property type="protein sequence ID" value="ADQ80634.1"/>
    <property type="molecule type" value="Genomic_DNA"/>
</dbReference>
<dbReference type="AlphaFoldDB" id="E4T7E0"/>
<dbReference type="RefSeq" id="WP_013446003.1">
    <property type="nucleotide sequence ID" value="NC_014734.1"/>
</dbReference>
<reference key="1">
    <citation type="submission" date="2010-11" db="EMBL/GenBank/DDBJ databases">
        <title>The complete genome of Paludibacter propionicigenes DSM 17365.</title>
        <authorList>
            <consortium name="US DOE Joint Genome Institute (JGI-PGF)"/>
            <person name="Lucas S."/>
            <person name="Copeland A."/>
            <person name="Lapidus A."/>
            <person name="Bruce D."/>
            <person name="Goodwin L."/>
            <person name="Pitluck S."/>
            <person name="Kyrpides N."/>
            <person name="Mavromatis K."/>
            <person name="Ivanova N."/>
            <person name="Munk A.C."/>
            <person name="Brettin T."/>
            <person name="Detter J.C."/>
            <person name="Han C."/>
            <person name="Tapia R."/>
            <person name="Land M."/>
            <person name="Hauser L."/>
            <person name="Markowitz V."/>
            <person name="Cheng J.-F."/>
            <person name="Hugenholtz P."/>
            <person name="Woyke T."/>
            <person name="Wu D."/>
            <person name="Gronow S."/>
            <person name="Wellnitz S."/>
            <person name="Brambilla E."/>
            <person name="Klenk H.-P."/>
            <person name="Eisen J.A."/>
        </authorList>
    </citation>
    <scope>NUCLEOTIDE SEQUENCE</scope>
    <source>
        <strain>WB4</strain>
    </source>
</reference>
<evidence type="ECO:0000313" key="2">
    <source>
        <dbReference type="EMBL" id="ADQ80634.1"/>
    </source>
</evidence>
<dbReference type="Pfam" id="PF11751">
    <property type="entry name" value="PorP_SprF"/>
    <property type="match status" value="1"/>
</dbReference>
<dbReference type="HOGENOM" id="CLU_068235_0_1_10"/>
<dbReference type="NCBIfam" id="TIGR03519">
    <property type="entry name" value="T9SS_PorP_fam"/>
    <property type="match status" value="1"/>
</dbReference>
<keyword evidence="1" id="KW-0732">Signal</keyword>
<feature type="signal peptide" evidence="1">
    <location>
        <begin position="1"/>
        <end position="20"/>
    </location>
</feature>
<accession>E4T7E0</accession>
<dbReference type="InterPro" id="IPR019861">
    <property type="entry name" value="PorP/SprF_Bacteroidetes"/>
</dbReference>
<protein>
    <submittedName>
        <fullName evidence="2">Putative membrane protein</fullName>
    </submittedName>
</protein>